<dbReference type="RefSeq" id="WP_084780791.1">
    <property type="nucleotide sequence ID" value="NZ_BMQP01000012.1"/>
</dbReference>
<dbReference type="GO" id="GO:0005886">
    <property type="term" value="C:plasma membrane"/>
    <property type="evidence" value="ECO:0007669"/>
    <property type="project" value="UniProtKB-SubCell"/>
</dbReference>
<dbReference type="PANTHER" id="PTHR43386">
    <property type="entry name" value="OLIGOPEPTIDE TRANSPORT SYSTEM PERMEASE PROTEIN APPC"/>
    <property type="match status" value="1"/>
</dbReference>
<keyword evidence="2 7" id="KW-0813">Transport</keyword>
<feature type="transmembrane region" description="Helical" evidence="7">
    <location>
        <begin position="54"/>
        <end position="74"/>
    </location>
</feature>
<dbReference type="InterPro" id="IPR000515">
    <property type="entry name" value="MetI-like"/>
</dbReference>
<evidence type="ECO:0000256" key="3">
    <source>
        <dbReference type="ARBA" id="ARBA00022475"/>
    </source>
</evidence>
<dbReference type="Pfam" id="PF00528">
    <property type="entry name" value="BPD_transp_1"/>
    <property type="match status" value="1"/>
</dbReference>
<dbReference type="EMBL" id="BOOI01000002">
    <property type="protein sequence ID" value="GIH82024.1"/>
    <property type="molecule type" value="Genomic_DNA"/>
</dbReference>
<dbReference type="InterPro" id="IPR050366">
    <property type="entry name" value="BP-dependent_transpt_permease"/>
</dbReference>
<evidence type="ECO:0000259" key="9">
    <source>
        <dbReference type="PROSITE" id="PS50928"/>
    </source>
</evidence>
<comment type="similarity">
    <text evidence="7">Belongs to the binding-protein-dependent transport system permease family.</text>
</comment>
<proteinExistence type="inferred from homology"/>
<feature type="region of interest" description="Disordered" evidence="8">
    <location>
        <begin position="1"/>
        <end position="34"/>
    </location>
</feature>
<keyword evidence="6 7" id="KW-0472">Membrane</keyword>
<accession>A0A8J3W9R9</accession>
<keyword evidence="3" id="KW-1003">Cell membrane</keyword>
<evidence type="ECO:0000313" key="11">
    <source>
        <dbReference type="Proteomes" id="UP000655044"/>
    </source>
</evidence>
<dbReference type="SUPFAM" id="SSF161098">
    <property type="entry name" value="MetI-like"/>
    <property type="match status" value="1"/>
</dbReference>
<dbReference type="InterPro" id="IPR035906">
    <property type="entry name" value="MetI-like_sf"/>
</dbReference>
<dbReference type="GO" id="GO:0055085">
    <property type="term" value="P:transmembrane transport"/>
    <property type="evidence" value="ECO:0007669"/>
    <property type="project" value="InterPro"/>
</dbReference>
<dbReference type="CDD" id="cd06261">
    <property type="entry name" value="TM_PBP2"/>
    <property type="match status" value="1"/>
</dbReference>
<evidence type="ECO:0000256" key="5">
    <source>
        <dbReference type="ARBA" id="ARBA00022989"/>
    </source>
</evidence>
<reference evidence="10" key="1">
    <citation type="submission" date="2021-01" db="EMBL/GenBank/DDBJ databases">
        <title>Whole genome shotgun sequence of Planobispora rosea NBRC 15558.</title>
        <authorList>
            <person name="Komaki H."/>
            <person name="Tamura T."/>
        </authorList>
    </citation>
    <scope>NUCLEOTIDE SEQUENCE</scope>
    <source>
        <strain evidence="10">NBRC 15558</strain>
    </source>
</reference>
<dbReference type="AlphaFoldDB" id="A0A8J3W9R9"/>
<keyword evidence="5 7" id="KW-1133">Transmembrane helix</keyword>
<feature type="domain" description="ABC transmembrane type-1" evidence="9">
    <location>
        <begin position="113"/>
        <end position="303"/>
    </location>
</feature>
<comment type="subcellular location">
    <subcellularLocation>
        <location evidence="1 7">Cell membrane</location>
        <topology evidence="1 7">Multi-pass membrane protein</topology>
    </subcellularLocation>
</comment>
<gene>
    <name evidence="10" type="ORF">Pro02_04320</name>
</gene>
<dbReference type="Gene3D" id="1.10.3720.10">
    <property type="entry name" value="MetI-like"/>
    <property type="match status" value="1"/>
</dbReference>
<feature type="transmembrane region" description="Helical" evidence="7">
    <location>
        <begin position="117"/>
        <end position="142"/>
    </location>
</feature>
<feature type="transmembrane region" description="Helical" evidence="7">
    <location>
        <begin position="282"/>
        <end position="303"/>
    </location>
</feature>
<feature type="transmembrane region" description="Helical" evidence="7">
    <location>
        <begin position="226"/>
        <end position="247"/>
    </location>
</feature>
<sequence>MAAPETPKTPKPTEATETTGTAGTPETPETPETRWQARAEVSGRAAGRPARRRLLALGTLAVLVTAVLLVPLFAQLDQQLVDLRSAGRPPSWAHPFGTDEVGRDVLLRSIYGLRVSLLVGLTAALVSVVIGGLVGLLAGAAGGVVDRLLMRIVDGFNSLPHLLFGIFIVALFAPSATAVVVSVAVTHWTTAARIVRSEVLSLRGRPFVDAAISGGSSRARIVHRHFLPNLAPHLLLATVLMVPHAIWHETALSFLGLGLPAHLASLGNMINDGQRSLLAGDWWSSLFPGLLILLPTLAISALAQHLRDRSNPRHRSELTL</sequence>
<feature type="compositionally biased region" description="Low complexity" evidence="8">
    <location>
        <begin position="1"/>
        <end position="27"/>
    </location>
</feature>
<evidence type="ECO:0000256" key="2">
    <source>
        <dbReference type="ARBA" id="ARBA00022448"/>
    </source>
</evidence>
<evidence type="ECO:0000256" key="4">
    <source>
        <dbReference type="ARBA" id="ARBA00022692"/>
    </source>
</evidence>
<dbReference type="PROSITE" id="PS50928">
    <property type="entry name" value="ABC_TM1"/>
    <property type="match status" value="1"/>
</dbReference>
<dbReference type="Proteomes" id="UP000655044">
    <property type="component" value="Unassembled WGS sequence"/>
</dbReference>
<comment type="caution">
    <text evidence="10">The sequence shown here is derived from an EMBL/GenBank/DDBJ whole genome shotgun (WGS) entry which is preliminary data.</text>
</comment>
<evidence type="ECO:0000256" key="1">
    <source>
        <dbReference type="ARBA" id="ARBA00004651"/>
    </source>
</evidence>
<evidence type="ECO:0000256" key="6">
    <source>
        <dbReference type="ARBA" id="ARBA00023136"/>
    </source>
</evidence>
<keyword evidence="4 7" id="KW-0812">Transmembrane</keyword>
<dbReference type="OrthoDB" id="6637947at2"/>
<organism evidence="10 11">
    <name type="scientific">Planobispora rosea</name>
    <dbReference type="NCBI Taxonomy" id="35762"/>
    <lineage>
        <taxon>Bacteria</taxon>
        <taxon>Bacillati</taxon>
        <taxon>Actinomycetota</taxon>
        <taxon>Actinomycetes</taxon>
        <taxon>Streptosporangiales</taxon>
        <taxon>Streptosporangiaceae</taxon>
        <taxon>Planobispora</taxon>
    </lineage>
</organism>
<evidence type="ECO:0000256" key="8">
    <source>
        <dbReference type="SAM" id="MobiDB-lite"/>
    </source>
</evidence>
<name>A0A8J3W9R9_PLARO</name>
<evidence type="ECO:0000313" key="10">
    <source>
        <dbReference type="EMBL" id="GIH82024.1"/>
    </source>
</evidence>
<keyword evidence="11" id="KW-1185">Reference proteome</keyword>
<protein>
    <submittedName>
        <fullName evidence="10">ABC transporter permease</fullName>
    </submittedName>
</protein>
<evidence type="ECO:0000256" key="7">
    <source>
        <dbReference type="RuleBase" id="RU363032"/>
    </source>
</evidence>
<feature type="transmembrane region" description="Helical" evidence="7">
    <location>
        <begin position="162"/>
        <end position="186"/>
    </location>
</feature>
<dbReference type="PANTHER" id="PTHR43386:SF23">
    <property type="entry name" value="ABC TRANSPORTER"/>
    <property type="match status" value="1"/>
</dbReference>